<evidence type="ECO:0000256" key="1">
    <source>
        <dbReference type="SAM" id="SignalP"/>
    </source>
</evidence>
<comment type="caution">
    <text evidence="3">The sequence shown here is derived from an EMBL/GenBank/DDBJ whole genome shotgun (WGS) entry which is preliminary data.</text>
</comment>
<accession>A0A934TZU0</accession>
<dbReference type="Proteomes" id="UP000630528">
    <property type="component" value="Unassembled WGS sequence"/>
</dbReference>
<dbReference type="PROSITE" id="PS51257">
    <property type="entry name" value="PROKAR_LIPOPROTEIN"/>
    <property type="match status" value="1"/>
</dbReference>
<dbReference type="InterPro" id="IPR000326">
    <property type="entry name" value="PAP2/HPO"/>
</dbReference>
<dbReference type="Gene3D" id="1.20.144.10">
    <property type="entry name" value="Phosphatidic acid phosphatase type 2/haloperoxidase"/>
    <property type="match status" value="1"/>
</dbReference>
<dbReference type="InterPro" id="IPR036938">
    <property type="entry name" value="PAP2/HPO_sf"/>
</dbReference>
<gene>
    <name evidence="3" type="ORF">JJB11_24325</name>
</gene>
<dbReference type="PANTHER" id="PTHR14969:SF13">
    <property type="entry name" value="AT30094P"/>
    <property type="match status" value="1"/>
</dbReference>
<feature type="chain" id="PRO_5037212076" evidence="1">
    <location>
        <begin position="24"/>
        <end position="180"/>
    </location>
</feature>
<protein>
    <submittedName>
        <fullName evidence="3">Phosphatase PAP2 family protein</fullName>
    </submittedName>
</protein>
<dbReference type="CDD" id="cd03394">
    <property type="entry name" value="PAP2_like_5"/>
    <property type="match status" value="1"/>
</dbReference>
<dbReference type="Pfam" id="PF01569">
    <property type="entry name" value="PAP2"/>
    <property type="match status" value="1"/>
</dbReference>
<dbReference type="SMART" id="SM00014">
    <property type="entry name" value="acidPPc"/>
    <property type="match status" value="1"/>
</dbReference>
<reference evidence="3" key="2">
    <citation type="submission" date="2021-01" db="EMBL/GenBank/DDBJ databases">
        <authorList>
            <person name="Kang M."/>
        </authorList>
    </citation>
    <scope>NUCLEOTIDE SEQUENCE</scope>
    <source>
        <strain evidence="3">KACC 17527</strain>
    </source>
</reference>
<dbReference type="SUPFAM" id="SSF48317">
    <property type="entry name" value="Acid phosphatase/Vanadium-dependent haloperoxidase"/>
    <property type="match status" value="1"/>
</dbReference>
<dbReference type="AlphaFoldDB" id="A0A934TZU0"/>
<feature type="signal peptide" evidence="1">
    <location>
        <begin position="1"/>
        <end position="23"/>
    </location>
</feature>
<dbReference type="EMBL" id="JAEPWM010000016">
    <property type="protein sequence ID" value="MBK6009237.1"/>
    <property type="molecule type" value="Genomic_DNA"/>
</dbReference>
<organism evidence="3 4">
    <name type="scientific">Ramlibacter ginsenosidimutans</name>
    <dbReference type="NCBI Taxonomy" id="502333"/>
    <lineage>
        <taxon>Bacteria</taxon>
        <taxon>Pseudomonadati</taxon>
        <taxon>Pseudomonadota</taxon>
        <taxon>Betaproteobacteria</taxon>
        <taxon>Burkholderiales</taxon>
        <taxon>Comamonadaceae</taxon>
        <taxon>Ramlibacter</taxon>
    </lineage>
</organism>
<keyword evidence="1" id="KW-0732">Signal</keyword>
<reference evidence="3" key="1">
    <citation type="journal article" date="2012" name="J. Microbiol. Biotechnol.">
        <title>Ramlibacter ginsenosidimutans sp. nov., with ginsenoside-converting activity.</title>
        <authorList>
            <person name="Wang L."/>
            <person name="An D.S."/>
            <person name="Kim S.G."/>
            <person name="Jin F.X."/>
            <person name="Kim S.C."/>
            <person name="Lee S.T."/>
            <person name="Im W.T."/>
        </authorList>
    </citation>
    <scope>NUCLEOTIDE SEQUENCE</scope>
    <source>
        <strain evidence="3">KACC 17527</strain>
    </source>
</reference>
<evidence type="ECO:0000259" key="2">
    <source>
        <dbReference type="SMART" id="SM00014"/>
    </source>
</evidence>
<keyword evidence="4" id="KW-1185">Reference proteome</keyword>
<dbReference type="RefSeq" id="WP_201177671.1">
    <property type="nucleotide sequence ID" value="NZ_JAEPWM010000016.1"/>
</dbReference>
<evidence type="ECO:0000313" key="3">
    <source>
        <dbReference type="EMBL" id="MBK6009237.1"/>
    </source>
</evidence>
<name>A0A934TZU0_9BURK</name>
<sequence>MIRFTCAGSLALALACASLPVAAQVQAQHDAVGDALQYIVPLGAAGMTWYHHDLEGTKQLGVSFLVAQGTTEVLKHAIAQPRPDGTGYGMPSGHTSAVFSAAAFVHRRYGLGEAWPFYILATVTGYERVHTNHHTTEQVIGGAAVGIASSFIFTHPLPDGGQVGVQMRGSAPWVSYARAW</sequence>
<dbReference type="PANTHER" id="PTHR14969">
    <property type="entry name" value="SPHINGOSINE-1-PHOSPHATE PHOSPHOHYDROLASE"/>
    <property type="match status" value="1"/>
</dbReference>
<evidence type="ECO:0000313" key="4">
    <source>
        <dbReference type="Proteomes" id="UP000630528"/>
    </source>
</evidence>
<proteinExistence type="predicted"/>
<feature type="domain" description="Phosphatidic acid phosphatase type 2/haloperoxidase" evidence="2">
    <location>
        <begin position="55"/>
        <end position="154"/>
    </location>
</feature>